<evidence type="ECO:0000313" key="3">
    <source>
        <dbReference type="EMBL" id="MDX8335602.1"/>
    </source>
</evidence>
<dbReference type="PROSITE" id="PS51208">
    <property type="entry name" value="AUTOTRANSPORTER"/>
    <property type="match status" value="1"/>
</dbReference>
<dbReference type="InterPro" id="IPR058034">
    <property type="entry name" value="BigA_beta"/>
</dbReference>
<feature type="domain" description="Autotransporter" evidence="2">
    <location>
        <begin position="2483"/>
        <end position="2747"/>
    </location>
</feature>
<dbReference type="Proteomes" id="UP001279681">
    <property type="component" value="Unassembled WGS sequence"/>
</dbReference>
<reference evidence="4" key="1">
    <citation type="submission" date="2023-07" db="EMBL/GenBank/DDBJ databases">
        <authorList>
            <person name="Colorado M.A."/>
            <person name="Villamil L.M."/>
            <person name="Melo J.F."/>
            <person name="Rodriguez J.A."/>
            <person name="Ruiz R.Y."/>
        </authorList>
    </citation>
    <scope>NUCLEOTIDE SEQUENCE [LARGE SCALE GENOMIC DNA]</scope>
    <source>
        <strain evidence="4">C33</strain>
    </source>
</reference>
<dbReference type="InterPro" id="IPR036709">
    <property type="entry name" value="Autotransporte_beta_dom_sf"/>
</dbReference>
<evidence type="ECO:0000259" key="2">
    <source>
        <dbReference type="PROSITE" id="PS51208"/>
    </source>
</evidence>
<dbReference type="SUPFAM" id="SSF103515">
    <property type="entry name" value="Autotransporter"/>
    <property type="match status" value="1"/>
</dbReference>
<dbReference type="InterPro" id="IPR006626">
    <property type="entry name" value="PbH1"/>
</dbReference>
<proteinExistence type="predicted"/>
<dbReference type="EMBL" id="JAVIKH010000003">
    <property type="protein sequence ID" value="MDX8335602.1"/>
    <property type="molecule type" value="Genomic_DNA"/>
</dbReference>
<name>A0ABU4W969_9FUSO</name>
<gene>
    <name evidence="3" type="ORF">RFV38_03650</name>
</gene>
<dbReference type="RefSeq" id="WP_320313010.1">
    <property type="nucleotide sequence ID" value="NZ_JAVIKH010000003.1"/>
</dbReference>
<evidence type="ECO:0000313" key="4">
    <source>
        <dbReference type="Proteomes" id="UP001279681"/>
    </source>
</evidence>
<dbReference type="Pfam" id="PF25783">
    <property type="entry name" value="BigA_beta"/>
    <property type="match status" value="1"/>
</dbReference>
<protein>
    <recommendedName>
        <fullName evidence="2">Autotransporter domain-containing protein</fullName>
    </recommendedName>
</protein>
<dbReference type="Gene3D" id="2.40.128.130">
    <property type="entry name" value="Autotransporter beta-domain"/>
    <property type="match status" value="1"/>
</dbReference>
<dbReference type="SMART" id="SM00869">
    <property type="entry name" value="Autotransporter"/>
    <property type="match status" value="1"/>
</dbReference>
<sequence length="2747" mass="293397">MRNICNEEKSLKRYLKNHVSLNLETMVKFLITGMVGFSLTACGGGGGGGGSSDSKPPVVDPGAPKPEPVTTTVQINGKDLEVIYTKNSDGSFDKNILINGVKVLVKAENSLEITQDYMHNGYNLNGVTITNNNGVYSFEKGDTLVTVEKLVDGKNKNSERYRVTHNGNKYIVVNGKLESTNNIGLADSIHGDVEYSIDDLGNILSDEILINGVKALVKGDNSLEITQDYMHNGHNLNGVIITNNNGVYSFEKGDSLVTLEKLTDGRYRVEHNGTKYIVVNGKLESTDGKITTDSIYGEVEYSVNDLGEFLETDEILINGVKALVKGDNSLEITQDYMHNGHNLNGVIITNNDGVYSFEKDNSLVTLEKLVDGRYRLEHNGTKYIVVNGKLESTNGKITTDSIYGEIEYSVNDLGEFLETDEILINGVKALVKGDNSLQITEDFIHNGHNLNGVTITNNDGVYSFEKGDSLVTLEKLEDGGYKITHDGFNYLLDKDGKLVFSDNPATGGQIEGQLPEIGVDKNWDLLSEHRITAEKLQELKDSGVEIVEKDGKYYAMDDNNNAYQLILIIENDKNIEKTEDGEVVFEINGTNLENAGDVILKGEESVVVKGEDAFINNSGNIEISGNNSKAIDVQNSTVENTGDIVLSGEGSIGIHAVNTDEEEGTQYIKGKHDVTTSGTIEVTGSGSKGVYGKNVSILNTGTINSYGIGSSDELEEELTKGSIGILISGPNGYAENQGTINVKNDQSYGIIAEKKAIATNKNVINAETGMETLTPTGLGEWNAAMFATEEGKIINDGEINLQSNGRWISGMIVYGNAEAINNGEINLAGNRGAAMTAEGPDGAYIENNGNILITPDGDFNSQWMVGMSARPRTQEESSLKAINNGTINTSARGAAMSGEGKAYIENNGTIIASKDGKYIPVDVPFEYGEYIDGGAGMDAFNSTAENNGKIVSEGVNGYGIIGKENSIIKNNKDGVIIGTGKGEFLTDDEGKILKDNIGTTGMLVNDLSSAINYGKIEMDGINTTGMRANRESEVINEGEIKLASNVEYTKEIWKDTEDQIHEYEGVSFSNEIGIYARTNSTAENNGTIKGIGSIVGIYARENSIGINNGNIIIEGTVEKYEGEEEVAGGYGGHLVSYSRGMRIRQNSTGINNGNISIIGGEGEGIVAQTSSEGINNNKIYLESSSFIAEEFCEHDNPTENHFHTRIEHTYLRGMRAWENSKIINEEEIAFLGNGLGMQGHLQSEIVNNGSIYGESILYAEDKYSNLTYIRGMEVNDNSYGENNGLISLIGEGEGMQARENSEIVNNGIIQLEGVLATAEGAENETSSYLGGMSISNSKGTNNGLISVNKVYYGHGVSVNGGEFENSSTGKIEIDGISGATAIYASTNSYDGNENQEKSTSIVNDGILSVSGSEYLVGINGYGSNENDQLLKVENNGIINVTGDFSKGIEVTNGNLINTGEINLDGNHVTALSISGSGKLINTKDLNLSGVAIRGNSFSDNREIIIENEGNLIVTGDGEVIKDLISNNHYTHNAAKGIESNGGNIFNSGNIVATGNGAYLEYENDWGGTSSSSSMAAQGIYASNAGVVKNEGDITVTGDAKDSWNGATGIYASGKFSYNPSTETNTYEKVKVENSGVIKVDGDYARGISVNTGDLINIGKIDVTGISSVGIFSTTNSDSVVISKIENEGDITVIGDGEAKKDLNNNYYSSKDAAKGIESYNGDVYNSGNIVATGNGAYLEYETDYGITSTSSMAAQGIYASNTSGIVVNEGDITVTGDTEDSNNGATGIYASGKYDYDSSTGNNVYIKVDVQNSGAIRVYGDYARGISTLYGDLINIGKVDVTGVSSVGISSTNNYGSSVMSKIENEGDITVTGDAIILNEKNGYKRPYDAAVGIKSYNTDVYNSGNITVSGNGKREDYFFEVMDKVDTSIGAGATGIYAENIHNLENYGVINVTGDSEKPGYGTHSGIDIGTVGIYANGKRYGDSNLIVTPEEIVTIKNSGEIVVEGKFSTGIRVDYGNVINTAQISVLGTGSKGIDGNYFNDRPSNPNTPLKIENEGDIYVEGNGEIIIGNHYDGGHRAIGAAVGIISTNTSIYNSGNITAIGNGVYDSGVTNNYSKYAEAAMGINAKGSVTVNNFGNIYVEGEGSIEEEKGVNGIYGSSNSEKIEVNNFGSINAIGKYANGILISNGILTNNSKIEVEGDNSKGIRISGTNAIATNLGTINIDGEGSYGMYAENGATVTNGATGVINVGASAAGGMYADWGSKAINDGTINIHKDNAGGESIALVGNGELVNNGTVTANTDLTINTIKGGTYVIGTREDGSYGKISAKNVSIDGDVVVSAGITKNGFKNEYTMQNVVDAEDIKLGDNFNFTSNSLLYDAEAVTDRWGNLDATLSRNDKTLSDFTSGYITSTANIFGKYQNEDSFKTLSSDAKQVIKAIDTTSVESIDETLNGLTPTIYANLGRQILETSETFKEQDMVAINSLGENSYNFTFIGEYQDVDSRDNIEGYKSKMSGFVGAMNFGDGTFGTIGYGYNAVDYKDNGKGHIQTIHLGLNRLGKYEGVDYNFGIGGEYNFHENKRDIDLLGRRAESDFDSYGVRASGEVSKVFGEKAYVKPYLGLDLAHMKYDSFTESKANSLNANVESENYTSVLPKVGFVVGDRFYGLDLFAGVEYSYELGNMDKEQNFSYEGFEGTGKLPKDGLECGTTGVKAGASYEVNNFTLGASVGKNFGRRDNSFVNMSLGYRF</sequence>
<comment type="caution">
    <text evidence="3">The sequence shown here is derived from an EMBL/GenBank/DDBJ whole genome shotgun (WGS) entry which is preliminary data.</text>
</comment>
<accession>A0ABU4W969</accession>
<feature type="region of interest" description="Disordered" evidence="1">
    <location>
        <begin position="46"/>
        <end position="71"/>
    </location>
</feature>
<keyword evidence="4" id="KW-1185">Reference proteome</keyword>
<dbReference type="SMART" id="SM00710">
    <property type="entry name" value="PbH1"/>
    <property type="match status" value="11"/>
</dbReference>
<organism evidence="3 4">
    <name type="scientific">Candidatus Cetobacterium colombiensis</name>
    <dbReference type="NCBI Taxonomy" id="3073100"/>
    <lineage>
        <taxon>Bacteria</taxon>
        <taxon>Fusobacteriati</taxon>
        <taxon>Fusobacteriota</taxon>
        <taxon>Fusobacteriia</taxon>
        <taxon>Fusobacteriales</taxon>
        <taxon>Fusobacteriaceae</taxon>
        <taxon>Cetobacterium</taxon>
    </lineage>
</organism>
<dbReference type="InterPro" id="IPR005546">
    <property type="entry name" value="Autotransporte_beta"/>
</dbReference>
<evidence type="ECO:0000256" key="1">
    <source>
        <dbReference type="SAM" id="MobiDB-lite"/>
    </source>
</evidence>